<dbReference type="GO" id="GO:0000727">
    <property type="term" value="P:double-strand break repair via break-induced replication"/>
    <property type="evidence" value="ECO:0007669"/>
    <property type="project" value="TreeGrafter"/>
</dbReference>
<keyword evidence="5 7" id="KW-0539">Nucleus</keyword>
<evidence type="ECO:0000256" key="2">
    <source>
        <dbReference type="ARBA" id="ARBA00007276"/>
    </source>
</evidence>
<feature type="region of interest" description="Disordered" evidence="8">
    <location>
        <begin position="43"/>
        <end position="182"/>
    </location>
</feature>
<comment type="subcellular location">
    <subcellularLocation>
        <location evidence="1 7">Nucleus</location>
    </subcellularLocation>
</comment>
<protein>
    <recommendedName>
        <fullName evidence="3 7">DNA replication regulator SLD2</fullName>
    </recommendedName>
</protein>
<dbReference type="Pfam" id="PF11719">
    <property type="entry name" value="Drc1-Sld2"/>
    <property type="match status" value="1"/>
</dbReference>
<gene>
    <name evidence="9" type="ORF">PANT_9c00309</name>
</gene>
<accession>M9LVH6</accession>
<evidence type="ECO:0000256" key="5">
    <source>
        <dbReference type="ARBA" id="ARBA00023242"/>
    </source>
</evidence>
<dbReference type="PANTHER" id="PTHR28124">
    <property type="entry name" value="DNA REPLICATION REGULATOR SLD2"/>
    <property type="match status" value="1"/>
</dbReference>
<reference evidence="10" key="1">
    <citation type="journal article" date="2013" name="Genome Announc.">
        <title>Genome sequence of the basidiomycetous yeast Pseudozyma antarctica T-34, a producer of the glycolipid biosurfactants mannosylerythritol lipids.</title>
        <authorList>
            <person name="Morita T."/>
            <person name="Koike H."/>
            <person name="Koyama Y."/>
            <person name="Hagiwara H."/>
            <person name="Ito E."/>
            <person name="Fukuoka T."/>
            <person name="Imura T."/>
            <person name="Machida M."/>
            <person name="Kitamoto D."/>
        </authorList>
    </citation>
    <scope>NUCLEOTIDE SEQUENCE [LARGE SCALE GENOMIC DNA]</scope>
    <source>
        <strain evidence="10">T-34</strain>
    </source>
</reference>
<dbReference type="GO" id="GO:0003697">
    <property type="term" value="F:single-stranded DNA binding"/>
    <property type="evidence" value="ECO:0007669"/>
    <property type="project" value="TreeGrafter"/>
</dbReference>
<dbReference type="InterPro" id="IPR040203">
    <property type="entry name" value="Sld2"/>
</dbReference>
<feature type="compositionally biased region" description="Polar residues" evidence="8">
    <location>
        <begin position="90"/>
        <end position="121"/>
    </location>
</feature>
<feature type="region of interest" description="Disordered" evidence="8">
    <location>
        <begin position="478"/>
        <end position="547"/>
    </location>
</feature>
<evidence type="ECO:0000256" key="4">
    <source>
        <dbReference type="ARBA" id="ARBA00022705"/>
    </source>
</evidence>
<keyword evidence="6 7" id="KW-0131">Cell cycle</keyword>
<evidence type="ECO:0000256" key="8">
    <source>
        <dbReference type="SAM" id="MobiDB-lite"/>
    </source>
</evidence>
<evidence type="ECO:0000256" key="1">
    <source>
        <dbReference type="ARBA" id="ARBA00004123"/>
    </source>
</evidence>
<feature type="region of interest" description="Disordered" evidence="8">
    <location>
        <begin position="17"/>
        <end position="36"/>
    </location>
</feature>
<evidence type="ECO:0000313" key="10">
    <source>
        <dbReference type="Proteomes" id="UP000011976"/>
    </source>
</evidence>
<evidence type="ECO:0000313" key="9">
    <source>
        <dbReference type="EMBL" id="GAC73804.1"/>
    </source>
</evidence>
<evidence type="ECO:0000256" key="7">
    <source>
        <dbReference type="RuleBase" id="RU367067"/>
    </source>
</evidence>
<dbReference type="Gene3D" id="1.10.10.1460">
    <property type="match status" value="1"/>
</dbReference>
<dbReference type="AlphaFoldDB" id="M9LVH6"/>
<feature type="compositionally biased region" description="Low complexity" evidence="8">
    <location>
        <begin position="61"/>
        <end position="71"/>
    </location>
</feature>
<comment type="similarity">
    <text evidence="2 7">Belongs to the SLD2 family.</text>
</comment>
<dbReference type="Proteomes" id="UP000011976">
    <property type="component" value="Unassembled WGS sequence"/>
</dbReference>
<dbReference type="EMBL" id="DF196775">
    <property type="protein sequence ID" value="GAC73804.1"/>
    <property type="molecule type" value="Genomic_DNA"/>
</dbReference>
<dbReference type="OrthoDB" id="8775810at2759"/>
<dbReference type="PANTHER" id="PTHR28124:SF1">
    <property type="entry name" value="DNA REPLICATION REGULATOR SLD2"/>
    <property type="match status" value="1"/>
</dbReference>
<evidence type="ECO:0000256" key="3">
    <source>
        <dbReference type="ARBA" id="ARBA00018363"/>
    </source>
</evidence>
<comment type="function">
    <text evidence="7">Has a role in the initiation of DNA replication. Required at S-phase checkpoint.</text>
</comment>
<feature type="region of interest" description="Disordered" evidence="8">
    <location>
        <begin position="220"/>
        <end position="442"/>
    </location>
</feature>
<organism evidence="9 10">
    <name type="scientific">Pseudozyma antarctica (strain T-34)</name>
    <name type="common">Yeast</name>
    <name type="synonym">Candida antarctica</name>
    <dbReference type="NCBI Taxonomy" id="1151754"/>
    <lineage>
        <taxon>Eukaryota</taxon>
        <taxon>Fungi</taxon>
        <taxon>Dikarya</taxon>
        <taxon>Basidiomycota</taxon>
        <taxon>Ustilaginomycotina</taxon>
        <taxon>Ustilaginomycetes</taxon>
        <taxon>Ustilaginales</taxon>
        <taxon>Ustilaginaceae</taxon>
        <taxon>Moesziomyces</taxon>
    </lineage>
</organism>
<evidence type="ECO:0000256" key="6">
    <source>
        <dbReference type="ARBA" id="ARBA00023306"/>
    </source>
</evidence>
<proteinExistence type="inferred from homology"/>
<dbReference type="GO" id="GO:0003688">
    <property type="term" value="F:DNA replication origin binding"/>
    <property type="evidence" value="ECO:0007669"/>
    <property type="project" value="TreeGrafter"/>
</dbReference>
<dbReference type="GO" id="GO:0006270">
    <property type="term" value="P:DNA replication initiation"/>
    <property type="evidence" value="ECO:0007669"/>
    <property type="project" value="UniProtKB-UniRule"/>
</dbReference>
<keyword evidence="4 7" id="KW-0235">DNA replication</keyword>
<feature type="compositionally biased region" description="Low complexity" evidence="8">
    <location>
        <begin position="123"/>
        <end position="140"/>
    </location>
</feature>
<feature type="compositionally biased region" description="Polar residues" evidence="8">
    <location>
        <begin position="365"/>
        <end position="389"/>
    </location>
</feature>
<sequence>MEHILRRELKIWQRAFKQRHGRDPTKRDILADDNISGTYETWQAVGGDATAKPRSSKRSEPPSTKASSSKSTLDDNVVRTPSKRKVTAQAGASPSKNPFRTPTKRSSPSQKENIPRQNPFATPSRRAAASVPASPAGSVVDVEMTPKRSPLLTASQRAHAFTPSKSPLRTASQQQQYMTASPSKLRTAVAAASRLTPTKPVRADGDAALKSALVAYTPRTKARKRLRGEDVPPTPARAVVPAQMSDDEDVLDASPVKAVARRGSGKPGFRPLFASPSSHAPVDILAPPTSGSTGDADEDAVMHDAGPAGGLFGAEVQRRRRLRQLSPAASKKPKTRSAPILPSSDCDDDLGASSSPVRRGESSPHTEITLPSSVPRPSSRKQVASSSPTGGVGWRQTREVELSDDDASPRKGSSGGRKISIQPYRLYGRCTQPAPQLGEDDDDAYAMFNSLQTTTASVTATTPEPEPNTALAGLHLSPVQLPSSKGTNKRLLDNIFHPTSSAPKHPTLNPHARFHLHQPDPPSPPDDDDDDDDANRAANFQDDDDWLQEVDADYTFLDTEIQLNDIA</sequence>
<name>M9LVH6_PSEA3</name>
<dbReference type="GO" id="GO:0031261">
    <property type="term" value="C:DNA replication preinitiation complex"/>
    <property type="evidence" value="ECO:0007669"/>
    <property type="project" value="TreeGrafter"/>
</dbReference>
<dbReference type="InterPro" id="IPR021110">
    <property type="entry name" value="DNA_rep_checkpnt_protein"/>
</dbReference>
<dbReference type="STRING" id="1151754.M9LVH6"/>
<feature type="compositionally biased region" description="Basic and acidic residues" evidence="8">
    <location>
        <begin position="21"/>
        <end position="30"/>
    </location>
</feature>
<feature type="compositionally biased region" description="Polar residues" evidence="8">
    <location>
        <begin position="163"/>
        <end position="182"/>
    </location>
</feature>
<dbReference type="GO" id="GO:1902977">
    <property type="term" value="P:mitotic DNA replication preinitiation complex assembly"/>
    <property type="evidence" value="ECO:0007669"/>
    <property type="project" value="TreeGrafter"/>
</dbReference>